<feature type="region of interest" description="Disordered" evidence="1">
    <location>
        <begin position="277"/>
        <end position="306"/>
    </location>
</feature>
<accession>A0A1C4A256</accession>
<name>A0A1C4A256_9GAMM</name>
<dbReference type="Proteomes" id="UP000199670">
    <property type="component" value="Unassembled WGS sequence"/>
</dbReference>
<dbReference type="AlphaFoldDB" id="A0A1C4A256"/>
<protein>
    <recommendedName>
        <fullName evidence="4">DUF2213 domain-containing protein</fullName>
    </recommendedName>
</protein>
<dbReference type="OrthoDB" id="6504138at2"/>
<organism evidence="2 3">
    <name type="scientific">Gilliamella bombicola</name>
    <dbReference type="NCBI Taxonomy" id="1798182"/>
    <lineage>
        <taxon>Bacteria</taxon>
        <taxon>Pseudomonadati</taxon>
        <taxon>Pseudomonadota</taxon>
        <taxon>Gammaproteobacteria</taxon>
        <taxon>Orbales</taxon>
        <taxon>Orbaceae</taxon>
        <taxon>Gilliamella</taxon>
    </lineage>
</organism>
<evidence type="ECO:0000256" key="1">
    <source>
        <dbReference type="SAM" id="MobiDB-lite"/>
    </source>
</evidence>
<dbReference type="RefSeq" id="WP_091346957.1">
    <property type="nucleotide sequence ID" value="NZ_FMAQ01000002.1"/>
</dbReference>
<evidence type="ECO:0000313" key="3">
    <source>
        <dbReference type="Proteomes" id="UP000199670"/>
    </source>
</evidence>
<keyword evidence="3" id="KW-1185">Reference proteome</keyword>
<dbReference type="EMBL" id="FMAQ01000002">
    <property type="protein sequence ID" value="SCB88719.1"/>
    <property type="molecule type" value="Genomic_DNA"/>
</dbReference>
<evidence type="ECO:0008006" key="4">
    <source>
        <dbReference type="Google" id="ProtNLM"/>
    </source>
</evidence>
<proteinExistence type="predicted"/>
<reference evidence="3" key="1">
    <citation type="submission" date="2016-08" db="EMBL/GenBank/DDBJ databases">
        <authorList>
            <person name="Varghese N."/>
            <person name="Submissions Spin"/>
        </authorList>
    </citation>
    <scope>NUCLEOTIDE SEQUENCE [LARGE SCALE GENOMIC DNA]</scope>
    <source>
        <strain evidence="3">R-53248</strain>
    </source>
</reference>
<evidence type="ECO:0000313" key="2">
    <source>
        <dbReference type="EMBL" id="SCB88719.1"/>
    </source>
</evidence>
<gene>
    <name evidence="2" type="ORF">GA0061081_102208</name>
</gene>
<dbReference type="STRING" id="1798182.GA0061081_102208"/>
<sequence>MTLKSVNVLSVVNSKSKISTQIIDGKEHIVINDVVPIVDDIVMNGIFYPADEINKSYMTLNDNLMPLDHPRINNEHVSALNPQAINNFYIGAWGRNVRKSNDRVLMDAYIDRKFAESTEKGRMLVNRLDDMMSGKNTTPIHVSTGLTYTPDNQSGTSKGKRYKSIARNMKFDHVAILPDKQGAATPDDGVGIFVNSNGEKSPIENVSLVECSEDSISNVISKTIKEVLSVFKFNQKEEEDLMKEKILLALNAAGIKTDGLSDEQLLKAYNEQTAKEAIEKQKTSEEEEKKKAEQDKKNATNAEDAPAWAKTLMNKVSSLELAVNANTEKELSVKREAVKSKFNMTQTAVNALSGEPLDALYAQCVKTAPISGGFANNSDNSLLNMEAPE</sequence>
<feature type="compositionally biased region" description="Basic and acidic residues" evidence="1">
    <location>
        <begin position="277"/>
        <end position="298"/>
    </location>
</feature>